<dbReference type="Gene3D" id="3.40.50.2020">
    <property type="match status" value="1"/>
</dbReference>
<feature type="domain" description="Phosphoribosyltransferase" evidence="2">
    <location>
        <begin position="138"/>
        <end position="232"/>
    </location>
</feature>
<feature type="domain" description="Double zinc ribbon" evidence="3">
    <location>
        <begin position="13"/>
        <end position="66"/>
    </location>
</feature>
<dbReference type="Proteomes" id="UP000824110">
    <property type="component" value="Unassembled WGS sequence"/>
</dbReference>
<evidence type="ECO:0000259" key="2">
    <source>
        <dbReference type="Pfam" id="PF00156"/>
    </source>
</evidence>
<dbReference type="PANTHER" id="PTHR47505:SF1">
    <property type="entry name" value="DNA UTILIZATION PROTEIN YHGH"/>
    <property type="match status" value="1"/>
</dbReference>
<sequence>MKAKEFFAAIRESLFPQNITCDLCGTEVFDGSNLCRKCAAEVELNNKTVCPVCGRKTARPEICLECKSEAPLFKRAASAIIYSDGGAKLVLKFKRGAKYLKNYLGNLMAEKAKKLPACDCVTYVPITKKRRRERGYNQGELLAEVVAQRLELPLVHALTKKRDTDDQKSLSKRERTDNLKGCFEVTERQKIKGKRVLLVDDVLTTGATAEEVSRKLLSCGANEVYLVTAASVEYKPFRPDERILP</sequence>
<name>A0A9D1MK56_9FIRM</name>
<dbReference type="InterPro" id="IPR051910">
    <property type="entry name" value="ComF/GntX_DNA_util-trans"/>
</dbReference>
<dbReference type="CDD" id="cd06223">
    <property type="entry name" value="PRTases_typeI"/>
    <property type="match status" value="1"/>
</dbReference>
<evidence type="ECO:0000313" key="5">
    <source>
        <dbReference type="Proteomes" id="UP000824110"/>
    </source>
</evidence>
<dbReference type="InterPro" id="IPR029057">
    <property type="entry name" value="PRTase-like"/>
</dbReference>
<dbReference type="AlphaFoldDB" id="A0A9D1MK56"/>
<evidence type="ECO:0000259" key="3">
    <source>
        <dbReference type="Pfam" id="PF18912"/>
    </source>
</evidence>
<reference evidence="4" key="1">
    <citation type="submission" date="2020-10" db="EMBL/GenBank/DDBJ databases">
        <authorList>
            <person name="Gilroy R."/>
        </authorList>
    </citation>
    <scope>NUCLEOTIDE SEQUENCE</scope>
    <source>
        <strain evidence="4">CHK195-12923</strain>
    </source>
</reference>
<dbReference type="PANTHER" id="PTHR47505">
    <property type="entry name" value="DNA UTILIZATION PROTEIN YHGH"/>
    <property type="match status" value="1"/>
</dbReference>
<dbReference type="Pfam" id="PF00156">
    <property type="entry name" value="Pribosyltran"/>
    <property type="match status" value="1"/>
</dbReference>
<gene>
    <name evidence="4" type="ORF">IAB69_03025</name>
</gene>
<comment type="caution">
    <text evidence="4">The sequence shown here is derived from an EMBL/GenBank/DDBJ whole genome shotgun (WGS) entry which is preliminary data.</text>
</comment>
<dbReference type="InterPro" id="IPR000836">
    <property type="entry name" value="PRTase_dom"/>
</dbReference>
<evidence type="ECO:0000256" key="1">
    <source>
        <dbReference type="ARBA" id="ARBA00008007"/>
    </source>
</evidence>
<proteinExistence type="inferred from homology"/>
<dbReference type="Pfam" id="PF18912">
    <property type="entry name" value="DZR_2"/>
    <property type="match status" value="1"/>
</dbReference>
<organism evidence="4 5">
    <name type="scientific">Candidatus Coproplasma excrementigallinarum</name>
    <dbReference type="NCBI Taxonomy" id="2840747"/>
    <lineage>
        <taxon>Bacteria</taxon>
        <taxon>Bacillati</taxon>
        <taxon>Bacillota</taxon>
        <taxon>Clostridia</taxon>
        <taxon>Eubacteriales</taxon>
        <taxon>Candidatus Coproplasma</taxon>
    </lineage>
</organism>
<comment type="similarity">
    <text evidence="1">Belongs to the ComF/GntX family.</text>
</comment>
<accession>A0A9D1MK56</accession>
<evidence type="ECO:0000313" key="4">
    <source>
        <dbReference type="EMBL" id="HIU61602.1"/>
    </source>
</evidence>
<reference evidence="4" key="2">
    <citation type="journal article" date="2021" name="PeerJ">
        <title>Extensive microbial diversity within the chicken gut microbiome revealed by metagenomics and culture.</title>
        <authorList>
            <person name="Gilroy R."/>
            <person name="Ravi A."/>
            <person name="Getino M."/>
            <person name="Pursley I."/>
            <person name="Horton D.L."/>
            <person name="Alikhan N.F."/>
            <person name="Baker D."/>
            <person name="Gharbi K."/>
            <person name="Hall N."/>
            <person name="Watson M."/>
            <person name="Adriaenssens E.M."/>
            <person name="Foster-Nyarko E."/>
            <person name="Jarju S."/>
            <person name="Secka A."/>
            <person name="Antonio M."/>
            <person name="Oren A."/>
            <person name="Chaudhuri R.R."/>
            <person name="La Ragione R."/>
            <person name="Hildebrand F."/>
            <person name="Pallen M.J."/>
        </authorList>
    </citation>
    <scope>NUCLEOTIDE SEQUENCE</scope>
    <source>
        <strain evidence="4">CHK195-12923</strain>
    </source>
</reference>
<dbReference type="EMBL" id="DVNE01000027">
    <property type="protein sequence ID" value="HIU61602.1"/>
    <property type="molecule type" value="Genomic_DNA"/>
</dbReference>
<dbReference type="SUPFAM" id="SSF53271">
    <property type="entry name" value="PRTase-like"/>
    <property type="match status" value="1"/>
</dbReference>
<dbReference type="InterPro" id="IPR044005">
    <property type="entry name" value="DZR_2"/>
</dbReference>
<protein>
    <submittedName>
        <fullName evidence="4">ComF family protein</fullName>
    </submittedName>
</protein>